<proteinExistence type="predicted"/>
<feature type="compositionally biased region" description="Basic residues" evidence="1">
    <location>
        <begin position="75"/>
        <end position="84"/>
    </location>
</feature>
<accession>A0A0A9CZ59</accession>
<evidence type="ECO:0000313" key="2">
    <source>
        <dbReference type="EMBL" id="JAD76787.1"/>
    </source>
</evidence>
<sequence>MFGISFLVFHSSPFRMQSNGHGQSRARPAAAPGTEASARAEQSPEATDAVPPLLLLLASAAGRGQAGRDEPGAQRWRHRRRHCSRPGSWRRDGDAGSPGFAAVAGAGARAHPPAQETAAPGQGPRSARCVLGARDEGR</sequence>
<feature type="compositionally biased region" description="Low complexity" evidence="1">
    <location>
        <begin position="95"/>
        <end position="114"/>
    </location>
</feature>
<reference evidence="2" key="1">
    <citation type="submission" date="2014-09" db="EMBL/GenBank/DDBJ databases">
        <authorList>
            <person name="Magalhaes I.L.F."/>
            <person name="Oliveira U."/>
            <person name="Santos F.R."/>
            <person name="Vidigal T.H.D.A."/>
            <person name="Brescovit A.D."/>
            <person name="Santos A.J."/>
        </authorList>
    </citation>
    <scope>NUCLEOTIDE SEQUENCE</scope>
    <source>
        <tissue evidence="2">Shoot tissue taken approximately 20 cm above the soil surface</tissue>
    </source>
</reference>
<feature type="region of interest" description="Disordered" evidence="1">
    <location>
        <begin position="17"/>
        <end position="138"/>
    </location>
</feature>
<dbReference type="EMBL" id="GBRH01221108">
    <property type="protein sequence ID" value="JAD76787.1"/>
    <property type="molecule type" value="Transcribed_RNA"/>
</dbReference>
<dbReference type="AlphaFoldDB" id="A0A0A9CZ59"/>
<name>A0A0A9CZ59_ARUDO</name>
<organism evidence="2">
    <name type="scientific">Arundo donax</name>
    <name type="common">Giant reed</name>
    <name type="synonym">Donax arundinaceus</name>
    <dbReference type="NCBI Taxonomy" id="35708"/>
    <lineage>
        <taxon>Eukaryota</taxon>
        <taxon>Viridiplantae</taxon>
        <taxon>Streptophyta</taxon>
        <taxon>Embryophyta</taxon>
        <taxon>Tracheophyta</taxon>
        <taxon>Spermatophyta</taxon>
        <taxon>Magnoliopsida</taxon>
        <taxon>Liliopsida</taxon>
        <taxon>Poales</taxon>
        <taxon>Poaceae</taxon>
        <taxon>PACMAD clade</taxon>
        <taxon>Arundinoideae</taxon>
        <taxon>Arundineae</taxon>
        <taxon>Arundo</taxon>
    </lineage>
</organism>
<evidence type="ECO:0000256" key="1">
    <source>
        <dbReference type="SAM" id="MobiDB-lite"/>
    </source>
</evidence>
<reference evidence="2" key="2">
    <citation type="journal article" date="2015" name="Data Brief">
        <title>Shoot transcriptome of the giant reed, Arundo donax.</title>
        <authorList>
            <person name="Barrero R.A."/>
            <person name="Guerrero F.D."/>
            <person name="Moolhuijzen P."/>
            <person name="Goolsby J.A."/>
            <person name="Tidwell J."/>
            <person name="Bellgard S.E."/>
            <person name="Bellgard M.I."/>
        </authorList>
    </citation>
    <scope>NUCLEOTIDE SEQUENCE</scope>
    <source>
        <tissue evidence="2">Shoot tissue taken approximately 20 cm above the soil surface</tissue>
    </source>
</reference>
<protein>
    <submittedName>
        <fullName evidence="2">Pco121523</fullName>
    </submittedName>
</protein>